<dbReference type="Pfam" id="PF00041">
    <property type="entry name" value="fn3"/>
    <property type="match status" value="1"/>
</dbReference>
<protein>
    <submittedName>
        <fullName evidence="4">Uncharacterized protein LOC106821099 isoform X1</fullName>
    </submittedName>
</protein>
<evidence type="ECO:0000259" key="2">
    <source>
        <dbReference type="PROSITE" id="PS50853"/>
    </source>
</evidence>
<dbReference type="CDD" id="cd00063">
    <property type="entry name" value="FN3"/>
    <property type="match status" value="1"/>
</dbReference>
<dbReference type="InterPro" id="IPR013783">
    <property type="entry name" value="Ig-like_fold"/>
</dbReference>
<reference evidence="4" key="1">
    <citation type="submission" date="2025-08" db="UniProtKB">
        <authorList>
            <consortium name="RefSeq"/>
        </authorList>
    </citation>
    <scope>IDENTIFICATION</scope>
</reference>
<dbReference type="SMART" id="SM00060">
    <property type="entry name" value="FN3"/>
    <property type="match status" value="1"/>
</dbReference>
<keyword evidence="3" id="KW-1185">Reference proteome</keyword>
<proteinExistence type="predicted"/>
<dbReference type="PROSITE" id="PS50853">
    <property type="entry name" value="FN3"/>
    <property type="match status" value="1"/>
</dbReference>
<dbReference type="InterPro" id="IPR003961">
    <property type="entry name" value="FN3_dom"/>
</dbReference>
<dbReference type="RefSeq" id="XP_014681241.1">
    <property type="nucleotide sequence ID" value="XM_014825755.1"/>
</dbReference>
<dbReference type="InterPro" id="IPR036116">
    <property type="entry name" value="FN3_sf"/>
</dbReference>
<dbReference type="SUPFAM" id="SSF49265">
    <property type="entry name" value="Fibronectin type III"/>
    <property type="match status" value="1"/>
</dbReference>
<sequence>MKLLVVISIFLDAVLSVDVQNPLLKPPTNVRAVYNSEDMIVIHWEPPDTSIPVIKYTVSCHVARDADLSVQLQRVTGLSNSASFSGLQPMTSYSIGVSAQYDNTEFRKAGVMTASTRLNVSDDVGTRNAQGGA</sequence>
<evidence type="ECO:0000313" key="4">
    <source>
        <dbReference type="RefSeq" id="XP_014681241.1"/>
    </source>
</evidence>
<feature type="signal peptide" evidence="1">
    <location>
        <begin position="1"/>
        <end position="16"/>
    </location>
</feature>
<name>A0ABM1F9X0_PRICU</name>
<dbReference type="Proteomes" id="UP000695022">
    <property type="component" value="Unplaced"/>
</dbReference>
<feature type="domain" description="Fibronectin type-III" evidence="2">
    <location>
        <begin position="26"/>
        <end position="123"/>
    </location>
</feature>
<feature type="chain" id="PRO_5045786959" evidence="1">
    <location>
        <begin position="17"/>
        <end position="133"/>
    </location>
</feature>
<dbReference type="Gene3D" id="2.60.40.10">
    <property type="entry name" value="Immunoglobulins"/>
    <property type="match status" value="1"/>
</dbReference>
<keyword evidence="1" id="KW-0732">Signal</keyword>
<organism evidence="3 4">
    <name type="scientific">Priapulus caudatus</name>
    <name type="common">Priapulid worm</name>
    <dbReference type="NCBI Taxonomy" id="37621"/>
    <lineage>
        <taxon>Eukaryota</taxon>
        <taxon>Metazoa</taxon>
        <taxon>Ecdysozoa</taxon>
        <taxon>Scalidophora</taxon>
        <taxon>Priapulida</taxon>
        <taxon>Priapulimorpha</taxon>
        <taxon>Priapulimorphida</taxon>
        <taxon>Priapulidae</taxon>
        <taxon>Priapulus</taxon>
    </lineage>
</organism>
<dbReference type="GeneID" id="106821099"/>
<evidence type="ECO:0000256" key="1">
    <source>
        <dbReference type="SAM" id="SignalP"/>
    </source>
</evidence>
<accession>A0ABM1F9X0</accession>
<evidence type="ECO:0000313" key="3">
    <source>
        <dbReference type="Proteomes" id="UP000695022"/>
    </source>
</evidence>
<gene>
    <name evidence="4" type="primary">LOC106821099</name>
</gene>